<dbReference type="SUPFAM" id="SSF52058">
    <property type="entry name" value="L domain-like"/>
    <property type="match status" value="1"/>
</dbReference>
<name>A0A9Q0HET6_9MAGN</name>
<dbReference type="InterPro" id="IPR003591">
    <property type="entry name" value="Leu-rich_rpt_typical-subtyp"/>
</dbReference>
<feature type="domain" description="Disease resistance R13L4/SHOC-2-like LRR" evidence="6">
    <location>
        <begin position="330"/>
        <end position="445"/>
    </location>
</feature>
<evidence type="ECO:0000256" key="4">
    <source>
        <dbReference type="ARBA" id="ARBA00037519"/>
    </source>
</evidence>
<dbReference type="InterPro" id="IPR055414">
    <property type="entry name" value="LRR_R13L4/SHOC2-like"/>
</dbReference>
<keyword evidence="1" id="KW-0433">Leucine-rich repeat</keyword>
<dbReference type="InterPro" id="IPR032675">
    <property type="entry name" value="LRR_dom_sf"/>
</dbReference>
<feature type="compositionally biased region" description="Low complexity" evidence="5">
    <location>
        <begin position="123"/>
        <end position="139"/>
    </location>
</feature>
<dbReference type="SMART" id="SM00369">
    <property type="entry name" value="LRR_TYP"/>
    <property type="match status" value="8"/>
</dbReference>
<dbReference type="PROSITE" id="PS51450">
    <property type="entry name" value="LRR"/>
    <property type="match status" value="3"/>
</dbReference>
<dbReference type="GO" id="GO:0005737">
    <property type="term" value="C:cytoplasm"/>
    <property type="evidence" value="ECO:0007669"/>
    <property type="project" value="TreeGrafter"/>
</dbReference>
<dbReference type="Gene3D" id="3.80.10.10">
    <property type="entry name" value="Ribonuclease Inhibitor"/>
    <property type="match status" value="1"/>
</dbReference>
<dbReference type="SMART" id="SM00364">
    <property type="entry name" value="LRR_BAC"/>
    <property type="match status" value="10"/>
</dbReference>
<evidence type="ECO:0000259" key="6">
    <source>
        <dbReference type="Pfam" id="PF23598"/>
    </source>
</evidence>
<evidence type="ECO:0000256" key="5">
    <source>
        <dbReference type="SAM" id="MobiDB-lite"/>
    </source>
</evidence>
<accession>A0A9Q0HET6</accession>
<keyword evidence="2" id="KW-0677">Repeat</keyword>
<protein>
    <recommendedName>
        <fullName evidence="6">Disease resistance R13L4/SHOC-2-like LRR domain-containing protein</fullName>
    </recommendedName>
</protein>
<gene>
    <name evidence="7" type="ORF">NE237_023865</name>
</gene>
<dbReference type="InterPro" id="IPR050216">
    <property type="entry name" value="LRR_domain-containing"/>
</dbReference>
<evidence type="ECO:0000256" key="1">
    <source>
        <dbReference type="ARBA" id="ARBA00022614"/>
    </source>
</evidence>
<dbReference type="Pfam" id="PF00560">
    <property type="entry name" value="LRR_1"/>
    <property type="match status" value="1"/>
</dbReference>
<dbReference type="Proteomes" id="UP001141806">
    <property type="component" value="Unassembled WGS sequence"/>
</dbReference>
<dbReference type="EMBL" id="JAMYWD010000008">
    <property type="protein sequence ID" value="KAJ4963926.1"/>
    <property type="molecule type" value="Genomic_DNA"/>
</dbReference>
<dbReference type="OrthoDB" id="1668230at2759"/>
<evidence type="ECO:0000313" key="7">
    <source>
        <dbReference type="EMBL" id="KAJ4963926.1"/>
    </source>
</evidence>
<sequence>MGSSAESIEGVVEEIMRIHRSLPARPAIDEVEAAQALIWNVEKEEQSRMDAISKQRKGPNIPDELFFLMQEMQKNLLCFQSKEQKREAVKLLDLENVHAVFDELIQRASKCVPSPSNSNQHDNSNGSISTISSGSSTSSASASVTGLRSSVTSSGLYTDKDSLMSSELFTRDDSHLKVAKSSLYIDGIRTVPSRPLVSDSSLKPVSTSGQDGEKFSLIKVASLIEISSKKGSKELNLQNKLMDQIEWLPDSIGKLTCLVTLNLSENRIIALPATIGKLSSLVKLDLHSNRLTELPESIGDLFSLVYLNLGGNGLTSLPAAIGRLSCLEELNVSSNQLSLLPESIGNLVSLKKLNIETNNIEEIPHTVSQWTALVELRADYNRLKAIPEAVGRISSLEVLSVRYNNIRQLPTTMASLTNLKELDVSFNELEAVPESLCLVTTLVKMNVGNNFADLRSLPRSIGNLEMLEELDISNNQIRVLPDSFGMLSRLRVLRADGSPLEVPPRHIAEKGAKAVVEYMAELVARREIKAQPIKQKKNWTQFCFFSRPNKRKHDALDYVKT</sequence>
<evidence type="ECO:0000256" key="3">
    <source>
        <dbReference type="ARBA" id="ARBA00023786"/>
    </source>
</evidence>
<evidence type="ECO:0000313" key="8">
    <source>
        <dbReference type="Proteomes" id="UP001141806"/>
    </source>
</evidence>
<organism evidence="7 8">
    <name type="scientific">Protea cynaroides</name>
    <dbReference type="NCBI Taxonomy" id="273540"/>
    <lineage>
        <taxon>Eukaryota</taxon>
        <taxon>Viridiplantae</taxon>
        <taxon>Streptophyta</taxon>
        <taxon>Embryophyta</taxon>
        <taxon>Tracheophyta</taxon>
        <taxon>Spermatophyta</taxon>
        <taxon>Magnoliopsida</taxon>
        <taxon>Proteales</taxon>
        <taxon>Proteaceae</taxon>
        <taxon>Protea</taxon>
    </lineage>
</organism>
<comment type="function">
    <text evidence="4">Leucine-rich repeat protein that likely mediates protein interactions, possibly in the context of signal transduction.</text>
</comment>
<dbReference type="AlphaFoldDB" id="A0A9Q0HET6"/>
<dbReference type="Pfam" id="PF13855">
    <property type="entry name" value="LRR_8"/>
    <property type="match status" value="1"/>
</dbReference>
<evidence type="ECO:0000256" key="2">
    <source>
        <dbReference type="ARBA" id="ARBA00022737"/>
    </source>
</evidence>
<keyword evidence="8" id="KW-1185">Reference proteome</keyword>
<reference evidence="7" key="1">
    <citation type="journal article" date="2023" name="Plant J.">
        <title>The genome of the king protea, Protea cynaroides.</title>
        <authorList>
            <person name="Chang J."/>
            <person name="Duong T.A."/>
            <person name="Schoeman C."/>
            <person name="Ma X."/>
            <person name="Roodt D."/>
            <person name="Barker N."/>
            <person name="Li Z."/>
            <person name="Van de Peer Y."/>
            <person name="Mizrachi E."/>
        </authorList>
    </citation>
    <scope>NUCLEOTIDE SEQUENCE</scope>
    <source>
        <tissue evidence="7">Young leaves</tissue>
    </source>
</reference>
<dbReference type="FunFam" id="3.80.10.10:FF:000405">
    <property type="entry name" value="Plant intracellular Ras-group-related LRR protein 4"/>
    <property type="match status" value="1"/>
</dbReference>
<dbReference type="PANTHER" id="PTHR48051:SF1">
    <property type="entry name" value="RAS SUPPRESSOR PROTEIN 1"/>
    <property type="match status" value="1"/>
</dbReference>
<feature type="region of interest" description="Disordered" evidence="5">
    <location>
        <begin position="111"/>
        <end position="139"/>
    </location>
</feature>
<comment type="caution">
    <text evidence="7">The sequence shown here is derived from an EMBL/GenBank/DDBJ whole genome shotgun (WGS) entry which is preliminary data.</text>
</comment>
<dbReference type="InterPro" id="IPR001611">
    <property type="entry name" value="Leu-rich_rpt"/>
</dbReference>
<proteinExistence type="inferred from homology"/>
<dbReference type="Pfam" id="PF23598">
    <property type="entry name" value="LRR_14"/>
    <property type="match status" value="1"/>
</dbReference>
<comment type="similarity">
    <text evidence="3">Belongs to the SHOC2 family.</text>
</comment>
<dbReference type="PANTHER" id="PTHR48051">
    <property type="match status" value="1"/>
</dbReference>